<protein>
    <submittedName>
        <fullName evidence="3">Uncharacterized protein</fullName>
    </submittedName>
</protein>
<dbReference type="EMBL" id="QQAW01000017">
    <property type="protein sequence ID" value="RDI34115.1"/>
    <property type="molecule type" value="Genomic_DNA"/>
</dbReference>
<proteinExistence type="predicted"/>
<accession>A0A370FUK2</accession>
<keyword evidence="4" id="KW-1185">Reference proteome</keyword>
<comment type="caution">
    <text evidence="3">The sequence shown here is derived from an EMBL/GenBank/DDBJ whole genome shotgun (WGS) entry which is preliminary data.</text>
</comment>
<dbReference type="OrthoDB" id="7263867at2"/>
<feature type="transmembrane region" description="Helical" evidence="1">
    <location>
        <begin position="381"/>
        <end position="399"/>
    </location>
</feature>
<gene>
    <name evidence="3" type="ORF">C7453_11720</name>
    <name evidence="2" type="ORF">HLH32_18050</name>
</gene>
<keyword evidence="1" id="KW-0472">Membrane</keyword>
<feature type="transmembrane region" description="Helical" evidence="1">
    <location>
        <begin position="347"/>
        <end position="369"/>
    </location>
</feature>
<dbReference type="AlphaFoldDB" id="A0A370FUK2"/>
<keyword evidence="1" id="KW-0812">Transmembrane</keyword>
<feature type="transmembrane region" description="Helical" evidence="1">
    <location>
        <begin position="252"/>
        <end position="272"/>
    </location>
</feature>
<feature type="transmembrane region" description="Helical" evidence="1">
    <location>
        <begin position="106"/>
        <end position="131"/>
    </location>
</feature>
<evidence type="ECO:0000313" key="5">
    <source>
        <dbReference type="Proteomes" id="UP000562982"/>
    </source>
</evidence>
<keyword evidence="1" id="KW-1133">Transmembrane helix</keyword>
<organism evidence="3 4">
    <name type="scientific">Gluconacetobacter liquefaciens</name>
    <name type="common">Acetobacter liquefaciens</name>
    <dbReference type="NCBI Taxonomy" id="89584"/>
    <lineage>
        <taxon>Bacteria</taxon>
        <taxon>Pseudomonadati</taxon>
        <taxon>Pseudomonadota</taxon>
        <taxon>Alphaproteobacteria</taxon>
        <taxon>Acetobacterales</taxon>
        <taxon>Acetobacteraceae</taxon>
        <taxon>Gluconacetobacter</taxon>
    </lineage>
</organism>
<feature type="transmembrane region" description="Helical" evidence="1">
    <location>
        <begin position="189"/>
        <end position="210"/>
    </location>
</feature>
<dbReference type="Proteomes" id="UP000254958">
    <property type="component" value="Unassembled WGS sequence"/>
</dbReference>
<evidence type="ECO:0000313" key="4">
    <source>
        <dbReference type="Proteomes" id="UP000254958"/>
    </source>
</evidence>
<evidence type="ECO:0000313" key="3">
    <source>
        <dbReference type="EMBL" id="RDI34115.1"/>
    </source>
</evidence>
<dbReference type="RefSeq" id="WP_114729476.1">
    <property type="nucleotide sequence ID" value="NZ_BJMI01000029.1"/>
</dbReference>
<dbReference type="EMBL" id="JABEQI010000017">
    <property type="protein sequence ID" value="MBB2188242.1"/>
    <property type="molecule type" value="Genomic_DNA"/>
</dbReference>
<dbReference type="Proteomes" id="UP000562982">
    <property type="component" value="Unassembled WGS sequence"/>
</dbReference>
<feature type="transmembrane region" description="Helical" evidence="1">
    <location>
        <begin position="21"/>
        <end position="41"/>
    </location>
</feature>
<sequence length="401" mass="41804">MYGRLARLRLHWYARVGRDLLARYWQWALLATLLVPGAPIVAPFLRFAELLGIAVAPGPGMAGHAVLAVVIDLMAVLWVLPQRRALLGGAFMEYVATLPVPRHVRLGVGATMLVVANGPLLLAAGLAAARIASQAEGVYPACCFLVVLGLAGVAQHAAVSRRLVVLGGVGVGDLLLAAGLDAPSAPGRWGLAGAALAGAVAVAGFGERLAEAGGRRRRRRAGRVVALDRPGIMAPALRVQWGILADRPVLSVFRIGAAVALAFGVARLVALFDFDSRAVPTLIVAVAVIGLLLAGLYRTLSEAHRAAAGYLASLPLPRRYWPLRDTGFLMLVNLVPLAVLLRPRGQQGGGLLAVLAGLVAAGQALLVLLRWPVLHGGRHRLVLSLLLAAGWSGAAMAAVSR</sequence>
<reference evidence="2 5" key="2">
    <citation type="submission" date="2020-04" db="EMBL/GenBank/DDBJ databases">
        <title>Description of novel Gluconacetobacter.</title>
        <authorList>
            <person name="Sombolestani A."/>
        </authorList>
    </citation>
    <scope>NUCLEOTIDE SEQUENCE [LARGE SCALE GENOMIC DNA]</scope>
    <source>
        <strain evidence="2 5">LMG 1382</strain>
    </source>
</reference>
<feature type="transmembrane region" description="Helical" evidence="1">
    <location>
        <begin position="61"/>
        <end position="80"/>
    </location>
</feature>
<reference evidence="3 4" key="1">
    <citation type="submission" date="2018-07" db="EMBL/GenBank/DDBJ databases">
        <title>Genomic Encyclopedia of Type Strains, Phase IV (KMG-IV): sequencing the most valuable type-strain genomes for metagenomic binning, comparative biology and taxonomic classification.</title>
        <authorList>
            <person name="Goeker M."/>
        </authorList>
    </citation>
    <scope>NUCLEOTIDE SEQUENCE [LARGE SCALE GENOMIC DNA]</scope>
    <source>
        <strain evidence="3 4">DSM 5603</strain>
    </source>
</reference>
<feature type="transmembrane region" description="Helical" evidence="1">
    <location>
        <begin position="163"/>
        <end position="183"/>
    </location>
</feature>
<feature type="transmembrane region" description="Helical" evidence="1">
    <location>
        <begin position="137"/>
        <end position="154"/>
    </location>
</feature>
<name>A0A370FUK2_GLULI</name>
<evidence type="ECO:0000256" key="1">
    <source>
        <dbReference type="SAM" id="Phobius"/>
    </source>
</evidence>
<feature type="transmembrane region" description="Helical" evidence="1">
    <location>
        <begin position="321"/>
        <end position="341"/>
    </location>
</feature>
<feature type="transmembrane region" description="Helical" evidence="1">
    <location>
        <begin position="278"/>
        <end position="300"/>
    </location>
</feature>
<evidence type="ECO:0000313" key="2">
    <source>
        <dbReference type="EMBL" id="MBB2188242.1"/>
    </source>
</evidence>